<dbReference type="PROSITE" id="PS50893">
    <property type="entry name" value="ABC_TRANSPORTER_2"/>
    <property type="match status" value="1"/>
</dbReference>
<dbReference type="InterPro" id="IPR017871">
    <property type="entry name" value="ABC_transporter-like_CS"/>
</dbReference>
<dbReference type="InterPro" id="IPR027417">
    <property type="entry name" value="P-loop_NTPase"/>
</dbReference>
<evidence type="ECO:0000256" key="2">
    <source>
        <dbReference type="ARBA" id="ARBA00022741"/>
    </source>
</evidence>
<gene>
    <name evidence="5" type="ORF">FHL03_06060</name>
</gene>
<dbReference type="Proteomes" id="UP000436655">
    <property type="component" value="Unassembled WGS sequence"/>
</dbReference>
<dbReference type="PANTHER" id="PTHR42939:SF1">
    <property type="entry name" value="ABC TRANSPORTER ATP-BINDING PROTEIN ALBC-RELATED"/>
    <property type="match status" value="1"/>
</dbReference>
<evidence type="ECO:0000256" key="1">
    <source>
        <dbReference type="ARBA" id="ARBA00022448"/>
    </source>
</evidence>
<accession>A0ABW9P7A4</accession>
<evidence type="ECO:0000259" key="4">
    <source>
        <dbReference type="PROSITE" id="PS50893"/>
    </source>
</evidence>
<dbReference type="InterPro" id="IPR003439">
    <property type="entry name" value="ABC_transporter-like_ATP-bd"/>
</dbReference>
<comment type="caution">
    <text evidence="5">The sequence shown here is derived from an EMBL/GenBank/DDBJ whole genome shotgun (WGS) entry which is preliminary data.</text>
</comment>
<dbReference type="Pfam" id="PF00005">
    <property type="entry name" value="ABC_tran"/>
    <property type="match status" value="1"/>
</dbReference>
<dbReference type="InterPro" id="IPR051782">
    <property type="entry name" value="ABC_Transporter_VariousFunc"/>
</dbReference>
<evidence type="ECO:0000256" key="3">
    <source>
        <dbReference type="ARBA" id="ARBA00022840"/>
    </source>
</evidence>
<dbReference type="EMBL" id="VDFN01000004">
    <property type="protein sequence ID" value="MQS45046.1"/>
    <property type="molecule type" value="Genomic_DNA"/>
</dbReference>
<dbReference type="PROSITE" id="PS00211">
    <property type="entry name" value="ABC_TRANSPORTER_1"/>
    <property type="match status" value="1"/>
</dbReference>
<organism evidence="5 6">
    <name type="scientific">Companilactobacillus mishanensis</name>
    <dbReference type="NCBI Taxonomy" id="2486008"/>
    <lineage>
        <taxon>Bacteria</taxon>
        <taxon>Bacillati</taxon>
        <taxon>Bacillota</taxon>
        <taxon>Bacilli</taxon>
        <taxon>Lactobacillales</taxon>
        <taxon>Lactobacillaceae</taxon>
        <taxon>Companilactobacillus</taxon>
    </lineage>
</organism>
<dbReference type="SUPFAM" id="SSF52540">
    <property type="entry name" value="P-loop containing nucleoside triphosphate hydrolases"/>
    <property type="match status" value="1"/>
</dbReference>
<proteinExistence type="predicted"/>
<dbReference type="PANTHER" id="PTHR42939">
    <property type="entry name" value="ABC TRANSPORTER ATP-BINDING PROTEIN ALBC-RELATED"/>
    <property type="match status" value="1"/>
</dbReference>
<feature type="domain" description="ABC transporter" evidence="4">
    <location>
        <begin position="2"/>
        <end position="228"/>
    </location>
</feature>
<protein>
    <submittedName>
        <fullName evidence="5">ABC transporter ATP-binding protein</fullName>
    </submittedName>
</protein>
<dbReference type="Pfam" id="PF13732">
    <property type="entry name" value="DrrA1-3_C"/>
    <property type="match status" value="1"/>
</dbReference>
<reference evidence="5 6" key="1">
    <citation type="journal article" date="2019" name="Syst. Appl. Microbiol.">
        <title>Polyphasic characterization of two novel Lactobacillus spp. isolated from blown salami packages: Description of Lactobacillus halodurans sp. nov. and Lactobacillus salsicarnum sp. nov.</title>
        <authorList>
            <person name="Schuster J.A."/>
            <person name="Klingl A."/>
            <person name="Vogel R.F."/>
            <person name="Ehrmann M.A."/>
        </authorList>
    </citation>
    <scope>NUCLEOTIDE SEQUENCE [LARGE SCALE GENOMIC DNA]</scope>
    <source>
        <strain evidence="5 6">TMW 1.2098</strain>
    </source>
</reference>
<dbReference type="InterPro" id="IPR003593">
    <property type="entry name" value="AAA+_ATPase"/>
</dbReference>
<keyword evidence="2" id="KW-0547">Nucleotide-binding</keyword>
<dbReference type="GO" id="GO:0005524">
    <property type="term" value="F:ATP binding"/>
    <property type="evidence" value="ECO:0007669"/>
    <property type="project" value="UniProtKB-KW"/>
</dbReference>
<evidence type="ECO:0000313" key="5">
    <source>
        <dbReference type="EMBL" id="MQS45046.1"/>
    </source>
</evidence>
<evidence type="ECO:0000313" key="6">
    <source>
        <dbReference type="Proteomes" id="UP000436655"/>
    </source>
</evidence>
<keyword evidence="1" id="KW-0813">Transport</keyword>
<dbReference type="SMART" id="SM00382">
    <property type="entry name" value="AAA"/>
    <property type="match status" value="1"/>
</dbReference>
<name>A0ABW9P7A4_9LACO</name>
<sequence>MLKIEHVSKQFGDVKALNDVSFSINNGEILGLIGQNGAGKSTTFHSILNFIKYSGKILWDGEPISEKLFDKIGYLPEERSLMPKLTIEQQIIYLARLKNKSVKEVKPQIDSWMEKFAVKGKKTDKIKDLSKGNQQKVQLICTMIHQPSLIILDEPFSGLDPVNSDLLKQSIVEAQQRGAAIIFSSHDMSNVEEVCDSLVMLRTGEVVLNGKIDEVRDQFGKTELFVTTDWTLERLQALPHVTSVTHQRGNHYFIRLENESDGPAIFDQLTDGHYIEEFSQRPPTLDEIFRMKVGEAAHE</sequence>
<dbReference type="InterPro" id="IPR025302">
    <property type="entry name" value="DrrA1/2-like_C"/>
</dbReference>
<keyword evidence="6" id="KW-1185">Reference proteome</keyword>
<dbReference type="Gene3D" id="3.40.50.300">
    <property type="entry name" value="P-loop containing nucleotide triphosphate hydrolases"/>
    <property type="match status" value="1"/>
</dbReference>
<keyword evidence="3 5" id="KW-0067">ATP-binding</keyword>
<dbReference type="RefSeq" id="WP_125704492.1">
    <property type="nucleotide sequence ID" value="NZ_JBHTOO010000004.1"/>
</dbReference>